<protein>
    <recommendedName>
        <fullName evidence="4">Flocculation protein</fullName>
    </recommendedName>
</protein>
<feature type="region of interest" description="Disordered" evidence="1">
    <location>
        <begin position="1"/>
        <end position="72"/>
    </location>
</feature>
<feature type="compositionally biased region" description="Polar residues" evidence="1">
    <location>
        <begin position="1"/>
        <end position="11"/>
    </location>
</feature>
<proteinExistence type="predicted"/>
<name>A0ABD2ZPZ8_9GENT</name>
<dbReference type="PANTHER" id="PTHR36741">
    <property type="entry name" value="OS07G0100500 PROTEIN"/>
    <property type="match status" value="1"/>
</dbReference>
<organism evidence="2 3">
    <name type="scientific">Cinchona calisaya</name>
    <dbReference type="NCBI Taxonomy" id="153742"/>
    <lineage>
        <taxon>Eukaryota</taxon>
        <taxon>Viridiplantae</taxon>
        <taxon>Streptophyta</taxon>
        <taxon>Embryophyta</taxon>
        <taxon>Tracheophyta</taxon>
        <taxon>Spermatophyta</taxon>
        <taxon>Magnoliopsida</taxon>
        <taxon>eudicotyledons</taxon>
        <taxon>Gunneridae</taxon>
        <taxon>Pentapetalae</taxon>
        <taxon>asterids</taxon>
        <taxon>lamiids</taxon>
        <taxon>Gentianales</taxon>
        <taxon>Rubiaceae</taxon>
        <taxon>Cinchonoideae</taxon>
        <taxon>Cinchoneae</taxon>
        <taxon>Cinchona</taxon>
    </lineage>
</organism>
<evidence type="ECO:0008006" key="4">
    <source>
        <dbReference type="Google" id="ProtNLM"/>
    </source>
</evidence>
<sequence length="696" mass="75152">MVNSEKQQSINDRMIDDVEDRIDRSNGSDCSDESTSTVDDDSSSLLRTSSSISRDSAVTSTEEEEEDGDLLLQQSDRVDNLVQWLRALDVQVIGACRADERLKPLLKLNACSGAAEDRLLAQLCQHFEPSEVGMLARCLCVPLVSVRVGKINKLGRLLCPTATRGNLNLTLLPTSDLRISFIGDDGSTERLATLTSETQCSSVEIEEIIADKSGRSFCIKISNDEIFYFWCSEKSNDLGNELLRKMKDLLKRKPFLAELTGIGESRLESFGIHLRAYLIGSTMTNARASSAVSLTSSLDNSVESSELGLNLQSSAESLKPPRSRQSSGQGAKTIPLYQGSLSPRPSSFKEGVARNLATLRNVARERSRRRGDSYISCIDNLGVPSTRNPNALGSVHSEDKLHEATGTRLFPPSTFLESLGNTVLDNSLIGSSNQVSSMGSSLFSPHYCWCPPVASTLQYTTDRAQCSTPSSDSVSLPTSLLSLARSSSLLASKAPLHLAEVPSLDFPPLLPEPLVRLPLSIPASQQIPTFTPLMCDPIVHIPVIDVCSNGQGYLVSAGPAISTAIPPMHPNIASPLIPPADSMVEKSARETLRMLINGSNQPNPPLIDVLPSVLSDGNEMQNIFTAGSRGLYSGTRDIDAIASSMAAIGFVSSSDKIVLKQCINRGNHVEEMEKSDGPCGSSSEDAFLESWDERVD</sequence>
<gene>
    <name evidence="2" type="ORF">ACH5RR_019328</name>
</gene>
<feature type="region of interest" description="Disordered" evidence="1">
    <location>
        <begin position="671"/>
        <end position="696"/>
    </location>
</feature>
<evidence type="ECO:0000313" key="2">
    <source>
        <dbReference type="EMBL" id="KAL3521179.1"/>
    </source>
</evidence>
<feature type="compositionally biased region" description="Basic and acidic residues" evidence="1">
    <location>
        <begin position="13"/>
        <end position="26"/>
    </location>
</feature>
<reference evidence="2 3" key="1">
    <citation type="submission" date="2024-11" db="EMBL/GenBank/DDBJ databases">
        <title>A near-complete genome assembly of Cinchona calisaya.</title>
        <authorList>
            <person name="Lian D.C."/>
            <person name="Zhao X.W."/>
            <person name="Wei L."/>
        </authorList>
    </citation>
    <scope>NUCLEOTIDE SEQUENCE [LARGE SCALE GENOMIC DNA]</scope>
    <source>
        <tissue evidence="2">Nenye</tissue>
    </source>
</reference>
<feature type="compositionally biased region" description="Low complexity" evidence="1">
    <location>
        <begin position="33"/>
        <end position="60"/>
    </location>
</feature>
<dbReference type="PANTHER" id="PTHR36741:SF1">
    <property type="entry name" value="OS07G0100500 PROTEIN"/>
    <property type="match status" value="1"/>
</dbReference>
<dbReference type="Proteomes" id="UP001630127">
    <property type="component" value="Unassembled WGS sequence"/>
</dbReference>
<comment type="caution">
    <text evidence="2">The sequence shown here is derived from an EMBL/GenBank/DDBJ whole genome shotgun (WGS) entry which is preliminary data.</text>
</comment>
<dbReference type="AlphaFoldDB" id="A0ABD2ZPZ8"/>
<evidence type="ECO:0000256" key="1">
    <source>
        <dbReference type="SAM" id="MobiDB-lite"/>
    </source>
</evidence>
<dbReference type="EMBL" id="JBJUIK010000008">
    <property type="protein sequence ID" value="KAL3521179.1"/>
    <property type="molecule type" value="Genomic_DNA"/>
</dbReference>
<accession>A0ABD2ZPZ8</accession>
<keyword evidence="3" id="KW-1185">Reference proteome</keyword>
<feature type="region of interest" description="Disordered" evidence="1">
    <location>
        <begin position="312"/>
        <end position="348"/>
    </location>
</feature>
<evidence type="ECO:0000313" key="3">
    <source>
        <dbReference type="Proteomes" id="UP001630127"/>
    </source>
</evidence>